<protein>
    <submittedName>
        <fullName evidence="4">Short-subunit dehydrogenase</fullName>
    </submittedName>
</protein>
<dbReference type="InterPro" id="IPR036291">
    <property type="entry name" value="NAD(P)-bd_dom_sf"/>
</dbReference>
<gene>
    <name evidence="4" type="ORF">EV141_0751</name>
</gene>
<evidence type="ECO:0000256" key="3">
    <source>
        <dbReference type="RuleBase" id="RU000363"/>
    </source>
</evidence>
<dbReference type="InterPro" id="IPR002347">
    <property type="entry name" value="SDR_fam"/>
</dbReference>
<dbReference type="Gene3D" id="3.40.50.720">
    <property type="entry name" value="NAD(P)-binding Rossmann-like Domain"/>
    <property type="match status" value="1"/>
</dbReference>
<evidence type="ECO:0000313" key="5">
    <source>
        <dbReference type="Proteomes" id="UP000293519"/>
    </source>
</evidence>
<dbReference type="RefSeq" id="WP_130484599.1">
    <property type="nucleotide sequence ID" value="NZ_SGWW01000001.1"/>
</dbReference>
<dbReference type="InterPro" id="IPR020904">
    <property type="entry name" value="Sc_DH/Rdtase_CS"/>
</dbReference>
<dbReference type="PRINTS" id="PR00081">
    <property type="entry name" value="GDHRDH"/>
</dbReference>
<dbReference type="GO" id="GO:0016020">
    <property type="term" value="C:membrane"/>
    <property type="evidence" value="ECO:0007669"/>
    <property type="project" value="TreeGrafter"/>
</dbReference>
<dbReference type="Pfam" id="PF00106">
    <property type="entry name" value="adh_short"/>
    <property type="match status" value="1"/>
</dbReference>
<evidence type="ECO:0000313" key="4">
    <source>
        <dbReference type="EMBL" id="RZS59522.1"/>
    </source>
</evidence>
<comment type="similarity">
    <text evidence="1 3">Belongs to the short-chain dehydrogenases/reductases (SDR) family.</text>
</comment>
<dbReference type="Proteomes" id="UP000293519">
    <property type="component" value="Unassembled WGS sequence"/>
</dbReference>
<keyword evidence="5" id="KW-1185">Reference proteome</keyword>
<comment type="caution">
    <text evidence="4">The sequence shown here is derived from an EMBL/GenBank/DDBJ whole genome shotgun (WGS) entry which is preliminary data.</text>
</comment>
<dbReference type="OrthoDB" id="9775296at2"/>
<proteinExistence type="inferred from homology"/>
<dbReference type="PANTHER" id="PTHR44196">
    <property type="entry name" value="DEHYDROGENASE/REDUCTASE SDR FAMILY MEMBER 7B"/>
    <property type="match status" value="1"/>
</dbReference>
<name>A0A4Q7LYT4_9MICO</name>
<dbReference type="PROSITE" id="PS00061">
    <property type="entry name" value="ADH_SHORT"/>
    <property type="match status" value="1"/>
</dbReference>
<dbReference type="PANTHER" id="PTHR44196:SF1">
    <property type="entry name" value="DEHYDROGENASE_REDUCTASE SDR FAMILY MEMBER 7B"/>
    <property type="match status" value="1"/>
</dbReference>
<keyword evidence="2" id="KW-0560">Oxidoreductase</keyword>
<dbReference type="GO" id="GO:0016491">
    <property type="term" value="F:oxidoreductase activity"/>
    <property type="evidence" value="ECO:0007669"/>
    <property type="project" value="UniProtKB-KW"/>
</dbReference>
<sequence>MQITGRVFAITGAGNGIGREVALGIARKGGHVAALDLSESGLAETAALAEGLPGRVTTHVVNITDREAALALPAVIIAQHRQVDGLLNIAGIIQKFVPVNDLDWDQIDRVINVNLYGVLNTVKAFLPHLVTRPEAAIVNVASMGAYAPVPGQGVYGATKAAVAQLSRALHSELMATNVSVTGVFPGAIGTNISQNSGVMTTEEMEKLAAAAGDKARKTTAPAEAGRQIIEAIEKGTYEIFIGQDARFMSRLSRLNPKKAAGLIYSQMKDLLGSSPPNGPQSREPAFGP</sequence>
<dbReference type="SUPFAM" id="SSF51735">
    <property type="entry name" value="NAD(P)-binding Rossmann-fold domains"/>
    <property type="match status" value="1"/>
</dbReference>
<dbReference type="EMBL" id="SGWW01000001">
    <property type="protein sequence ID" value="RZS59522.1"/>
    <property type="molecule type" value="Genomic_DNA"/>
</dbReference>
<dbReference type="CDD" id="cd05233">
    <property type="entry name" value="SDR_c"/>
    <property type="match status" value="1"/>
</dbReference>
<accession>A0A4Q7LYT4</accession>
<evidence type="ECO:0000256" key="2">
    <source>
        <dbReference type="ARBA" id="ARBA00023002"/>
    </source>
</evidence>
<dbReference type="AlphaFoldDB" id="A0A4Q7LYT4"/>
<evidence type="ECO:0000256" key="1">
    <source>
        <dbReference type="ARBA" id="ARBA00006484"/>
    </source>
</evidence>
<organism evidence="4 5">
    <name type="scientific">Microcella putealis</name>
    <dbReference type="NCBI Taxonomy" id="337005"/>
    <lineage>
        <taxon>Bacteria</taxon>
        <taxon>Bacillati</taxon>
        <taxon>Actinomycetota</taxon>
        <taxon>Actinomycetes</taxon>
        <taxon>Micrococcales</taxon>
        <taxon>Microbacteriaceae</taxon>
        <taxon>Microcella</taxon>
    </lineage>
</organism>
<reference evidence="4 5" key="1">
    <citation type="journal article" date="2015" name="Stand. Genomic Sci.">
        <title>Genomic Encyclopedia of Bacterial and Archaeal Type Strains, Phase III: the genomes of soil and plant-associated and newly described type strains.</title>
        <authorList>
            <person name="Whitman W.B."/>
            <person name="Woyke T."/>
            <person name="Klenk H.P."/>
            <person name="Zhou Y."/>
            <person name="Lilburn T.G."/>
            <person name="Beck B.J."/>
            <person name="De Vos P."/>
            <person name="Vandamme P."/>
            <person name="Eisen J.A."/>
            <person name="Garrity G."/>
            <person name="Hugenholtz P."/>
            <person name="Kyrpides N.C."/>
        </authorList>
    </citation>
    <scope>NUCLEOTIDE SEQUENCE [LARGE SCALE GENOMIC DNA]</scope>
    <source>
        <strain evidence="4 5">CV2</strain>
    </source>
</reference>
<dbReference type="PRINTS" id="PR00080">
    <property type="entry name" value="SDRFAMILY"/>
</dbReference>